<name>M6D004_9LEPT</name>
<feature type="domain" description="GGDEF" evidence="4">
    <location>
        <begin position="298"/>
        <end position="431"/>
    </location>
</feature>
<dbReference type="InterPro" id="IPR035965">
    <property type="entry name" value="PAS-like_dom_sf"/>
</dbReference>
<dbReference type="Pfam" id="PF00990">
    <property type="entry name" value="GGDEF"/>
    <property type="match status" value="1"/>
</dbReference>
<dbReference type="EMBL" id="ANIK01000028">
    <property type="protein sequence ID" value="EMJ96036.1"/>
    <property type="molecule type" value="Genomic_DNA"/>
</dbReference>
<dbReference type="PANTHER" id="PTHR46663:SF3">
    <property type="entry name" value="SLL0267 PROTEIN"/>
    <property type="match status" value="1"/>
</dbReference>
<gene>
    <name evidence="5" type="ORF">LEP1GSC194_0312</name>
</gene>
<dbReference type="Gene3D" id="3.30.70.270">
    <property type="match status" value="1"/>
</dbReference>
<feature type="domain" description="PAC" evidence="3">
    <location>
        <begin position="214"/>
        <end position="266"/>
    </location>
</feature>
<dbReference type="Gene3D" id="3.40.50.2300">
    <property type="match status" value="1"/>
</dbReference>
<dbReference type="SUPFAM" id="SSF52172">
    <property type="entry name" value="CheY-like"/>
    <property type="match status" value="1"/>
</dbReference>
<dbReference type="GO" id="GO:0003824">
    <property type="term" value="F:catalytic activity"/>
    <property type="evidence" value="ECO:0007669"/>
    <property type="project" value="UniProtKB-ARBA"/>
</dbReference>
<dbReference type="FunFam" id="3.30.70.270:FF:000001">
    <property type="entry name" value="Diguanylate cyclase domain protein"/>
    <property type="match status" value="1"/>
</dbReference>
<keyword evidence="1" id="KW-0597">Phosphoprotein</keyword>
<dbReference type="SUPFAM" id="SSF55785">
    <property type="entry name" value="PYP-like sensor domain (PAS domain)"/>
    <property type="match status" value="1"/>
</dbReference>
<dbReference type="PATRIC" id="fig|1218565.3.peg.1301"/>
<evidence type="ECO:0000259" key="4">
    <source>
        <dbReference type="PROSITE" id="PS50887"/>
    </source>
</evidence>
<dbReference type="GO" id="GO:0000160">
    <property type="term" value="P:phosphorelay signal transduction system"/>
    <property type="evidence" value="ECO:0007669"/>
    <property type="project" value="InterPro"/>
</dbReference>
<dbReference type="CDD" id="cd17534">
    <property type="entry name" value="REC_DC-like"/>
    <property type="match status" value="1"/>
</dbReference>
<dbReference type="InterPro" id="IPR011006">
    <property type="entry name" value="CheY-like_superfamily"/>
</dbReference>
<dbReference type="Pfam" id="PF00072">
    <property type="entry name" value="Response_reg"/>
    <property type="match status" value="1"/>
</dbReference>
<dbReference type="GO" id="GO:0006355">
    <property type="term" value="P:regulation of DNA-templated transcription"/>
    <property type="evidence" value="ECO:0007669"/>
    <property type="project" value="InterPro"/>
</dbReference>
<accession>M6D004</accession>
<sequence>MKEPVRILIVEDDALVARDIQTRLRKIGYQADWIASTGEAAVKFALEMSPQIVLMDIQLGEGMDGVEAVEKILENSEIPIVYLTAYSDESSLARAGLTQPYGYVVKPIETGELRIAIEIALQRYSLQNQLNEANRRLSTTLASIGDGVIATDTFGIVKVADRVATSMLGKKKGMLIGEKIEEIFTLRSRDALNTYEILKDPATELLATKKERLSYSDVLLMRAKGPATPIDVTATMIVDDRNEPDGVVLVFRDITKRQVAEEYLRYLAYHDYLTGLPNRTLFYNRLNAAIAQSTRHSRNLALLFLDLDDFKTVNDSLGHDAGDMLLKQLAERLKVSVRDDDTVARLAGDEFIIILNDIASVSDVKDVAEKILKGLDENFRLGDTEIKVTASIGIALFPLHGTEAEKLVRYADTAMYLAKPKGKNAYAIYTADWKSELPKD</sequence>
<dbReference type="Proteomes" id="UP000011988">
    <property type="component" value="Unassembled WGS sequence"/>
</dbReference>
<dbReference type="OrthoDB" id="5343928at2"/>
<dbReference type="SUPFAM" id="SSF55073">
    <property type="entry name" value="Nucleotide cyclase"/>
    <property type="match status" value="1"/>
</dbReference>
<dbReference type="Pfam" id="PF00989">
    <property type="entry name" value="PAS"/>
    <property type="match status" value="1"/>
</dbReference>
<dbReference type="SMART" id="SM00267">
    <property type="entry name" value="GGDEF"/>
    <property type="match status" value="1"/>
</dbReference>
<dbReference type="NCBIfam" id="TIGR00254">
    <property type="entry name" value="GGDEF"/>
    <property type="match status" value="1"/>
</dbReference>
<evidence type="ECO:0000313" key="5">
    <source>
        <dbReference type="EMBL" id="EMJ96036.1"/>
    </source>
</evidence>
<dbReference type="InterPro" id="IPR052163">
    <property type="entry name" value="DGC-Regulatory_Protein"/>
</dbReference>
<dbReference type="InterPro" id="IPR000160">
    <property type="entry name" value="GGDEF_dom"/>
</dbReference>
<dbReference type="InterPro" id="IPR000700">
    <property type="entry name" value="PAS-assoc_C"/>
</dbReference>
<dbReference type="RefSeq" id="WP_017809340.1">
    <property type="nucleotide sequence ID" value="NZ_ANIK01000028.1"/>
</dbReference>
<organism evidence="5 6">
    <name type="scientific">Leptospira alstonii serovar Sichuan str. 79601</name>
    <dbReference type="NCBI Taxonomy" id="1218565"/>
    <lineage>
        <taxon>Bacteria</taxon>
        <taxon>Pseudomonadati</taxon>
        <taxon>Spirochaetota</taxon>
        <taxon>Spirochaetia</taxon>
        <taxon>Leptospirales</taxon>
        <taxon>Leptospiraceae</taxon>
        <taxon>Leptospira</taxon>
    </lineage>
</organism>
<dbReference type="NCBIfam" id="TIGR00229">
    <property type="entry name" value="sensory_box"/>
    <property type="match status" value="1"/>
</dbReference>
<comment type="caution">
    <text evidence="5">The sequence shown here is derived from an EMBL/GenBank/DDBJ whole genome shotgun (WGS) entry which is preliminary data.</text>
</comment>
<dbReference type="CDD" id="cd01949">
    <property type="entry name" value="GGDEF"/>
    <property type="match status" value="1"/>
</dbReference>
<evidence type="ECO:0000256" key="1">
    <source>
        <dbReference type="PROSITE-ProRule" id="PRU00169"/>
    </source>
</evidence>
<proteinExistence type="predicted"/>
<dbReference type="CDD" id="cd00130">
    <property type="entry name" value="PAS"/>
    <property type="match status" value="1"/>
</dbReference>
<protein>
    <submittedName>
        <fullName evidence="5">Diguanylate cyclase (GGDEF) domain protein</fullName>
    </submittedName>
</protein>
<dbReference type="PANTHER" id="PTHR46663">
    <property type="entry name" value="DIGUANYLATE CYCLASE DGCT-RELATED"/>
    <property type="match status" value="1"/>
</dbReference>
<feature type="modified residue" description="4-aspartylphosphate" evidence="1">
    <location>
        <position position="56"/>
    </location>
</feature>
<dbReference type="InterPro" id="IPR001789">
    <property type="entry name" value="Sig_transdc_resp-reg_receiver"/>
</dbReference>
<dbReference type="AlphaFoldDB" id="M6D004"/>
<dbReference type="SMART" id="SM00448">
    <property type="entry name" value="REC"/>
    <property type="match status" value="1"/>
</dbReference>
<dbReference type="InterPro" id="IPR043128">
    <property type="entry name" value="Rev_trsase/Diguanyl_cyclase"/>
</dbReference>
<evidence type="ECO:0000313" key="6">
    <source>
        <dbReference type="Proteomes" id="UP000011988"/>
    </source>
</evidence>
<dbReference type="PROSITE" id="PS50887">
    <property type="entry name" value="GGDEF"/>
    <property type="match status" value="1"/>
</dbReference>
<dbReference type="PROSITE" id="PS50110">
    <property type="entry name" value="RESPONSE_REGULATORY"/>
    <property type="match status" value="1"/>
</dbReference>
<dbReference type="InterPro" id="IPR013767">
    <property type="entry name" value="PAS_fold"/>
</dbReference>
<dbReference type="PROSITE" id="PS50113">
    <property type="entry name" value="PAC"/>
    <property type="match status" value="1"/>
</dbReference>
<dbReference type="Gene3D" id="3.30.450.20">
    <property type="entry name" value="PAS domain"/>
    <property type="match status" value="1"/>
</dbReference>
<dbReference type="InterPro" id="IPR000014">
    <property type="entry name" value="PAS"/>
</dbReference>
<reference evidence="5 6" key="1">
    <citation type="submission" date="2013-01" db="EMBL/GenBank/DDBJ databases">
        <authorList>
            <person name="Harkins D.M."/>
            <person name="Durkin A.S."/>
            <person name="Brinkac L.M."/>
            <person name="Haft D.H."/>
            <person name="Selengut J.D."/>
            <person name="Sanka R."/>
            <person name="DePew J."/>
            <person name="Purushe J."/>
            <person name="Galloway R.L."/>
            <person name="Vinetz J.M."/>
            <person name="Sutton G.G."/>
            <person name="Nierman W.C."/>
            <person name="Fouts D.E."/>
        </authorList>
    </citation>
    <scope>NUCLEOTIDE SEQUENCE [LARGE SCALE GENOMIC DNA]</scope>
    <source>
        <strain evidence="5 6">79601</strain>
    </source>
</reference>
<evidence type="ECO:0000259" key="2">
    <source>
        <dbReference type="PROSITE" id="PS50110"/>
    </source>
</evidence>
<feature type="domain" description="Response regulatory" evidence="2">
    <location>
        <begin position="6"/>
        <end position="121"/>
    </location>
</feature>
<evidence type="ECO:0000259" key="3">
    <source>
        <dbReference type="PROSITE" id="PS50113"/>
    </source>
</evidence>
<dbReference type="InterPro" id="IPR029787">
    <property type="entry name" value="Nucleotide_cyclase"/>
</dbReference>